<reference evidence="2" key="1">
    <citation type="submission" date="2020-08" db="EMBL/GenBank/DDBJ databases">
        <title>Multicomponent nature underlies the extraordinary mechanical properties of spider dragline silk.</title>
        <authorList>
            <person name="Kono N."/>
            <person name="Nakamura H."/>
            <person name="Mori M."/>
            <person name="Yoshida Y."/>
            <person name="Ohtoshi R."/>
            <person name="Malay A.D."/>
            <person name="Moran D.A.P."/>
            <person name="Tomita M."/>
            <person name="Numata K."/>
            <person name="Arakawa K."/>
        </authorList>
    </citation>
    <scope>NUCLEOTIDE SEQUENCE</scope>
</reference>
<accession>A0A8X6NV10</accession>
<keyword evidence="3" id="KW-1185">Reference proteome</keyword>
<evidence type="ECO:0000256" key="1">
    <source>
        <dbReference type="SAM" id="MobiDB-lite"/>
    </source>
</evidence>
<evidence type="ECO:0000313" key="2">
    <source>
        <dbReference type="EMBL" id="GFT32449.1"/>
    </source>
</evidence>
<feature type="compositionally biased region" description="Polar residues" evidence="1">
    <location>
        <begin position="1"/>
        <end position="17"/>
    </location>
</feature>
<proteinExistence type="predicted"/>
<dbReference type="EMBL" id="BMAW01013167">
    <property type="protein sequence ID" value="GFT32449.1"/>
    <property type="molecule type" value="Genomic_DNA"/>
</dbReference>
<evidence type="ECO:0000313" key="3">
    <source>
        <dbReference type="Proteomes" id="UP000887013"/>
    </source>
</evidence>
<feature type="compositionally biased region" description="Polar residues" evidence="1">
    <location>
        <begin position="80"/>
        <end position="92"/>
    </location>
</feature>
<dbReference type="AlphaFoldDB" id="A0A8X6NV10"/>
<organism evidence="2 3">
    <name type="scientific">Nephila pilipes</name>
    <name type="common">Giant wood spider</name>
    <name type="synonym">Nephila maculata</name>
    <dbReference type="NCBI Taxonomy" id="299642"/>
    <lineage>
        <taxon>Eukaryota</taxon>
        <taxon>Metazoa</taxon>
        <taxon>Ecdysozoa</taxon>
        <taxon>Arthropoda</taxon>
        <taxon>Chelicerata</taxon>
        <taxon>Arachnida</taxon>
        <taxon>Araneae</taxon>
        <taxon>Araneomorphae</taxon>
        <taxon>Entelegynae</taxon>
        <taxon>Araneoidea</taxon>
        <taxon>Nephilidae</taxon>
        <taxon>Nephila</taxon>
    </lineage>
</organism>
<protein>
    <submittedName>
        <fullName evidence="2">Uncharacterized protein</fullName>
    </submittedName>
</protein>
<feature type="region of interest" description="Disordered" evidence="1">
    <location>
        <begin position="1"/>
        <end position="23"/>
    </location>
</feature>
<comment type="caution">
    <text evidence="2">The sequence shown here is derived from an EMBL/GenBank/DDBJ whole genome shotgun (WGS) entry which is preliminary data.</text>
</comment>
<feature type="region of interest" description="Disordered" evidence="1">
    <location>
        <begin position="73"/>
        <end position="92"/>
    </location>
</feature>
<sequence>MQEESPQSHTQGTTEISGCSHRQPADGTAFLHLYREQVEKVIGICRKSWHLLFPLGGIAYECRNQMKRPVEGSHIPMTHMKTNNGTQYAVPS</sequence>
<gene>
    <name evidence="2" type="ORF">NPIL_103101</name>
</gene>
<dbReference type="Proteomes" id="UP000887013">
    <property type="component" value="Unassembled WGS sequence"/>
</dbReference>
<name>A0A8X6NV10_NEPPI</name>